<sequence length="187" mass="20760">MNWRQFTVALVQALAWPSVALVVLLVYRRRIAQLLGDNLRRLKAGPIEAEWEQVAEEARATIETAEALPADDEPTDRVTAALNAARAWADSNGAEALQLGWTAVAWAIDEWAESEYETGGRRRRLAVANPAAAGVLARLRQLREIGMREGYELTPQHSQDFLDLVEDFIGLLRKQTKPSRDSGKDAA</sequence>
<keyword evidence="3" id="KW-1185">Reference proteome</keyword>
<evidence type="ECO:0000313" key="2">
    <source>
        <dbReference type="EMBL" id="PWU44491.1"/>
    </source>
</evidence>
<reference evidence="3" key="1">
    <citation type="submission" date="2018-05" db="EMBL/GenBank/DDBJ databases">
        <title>Micromonospora globispora sp. nov. and Micromonospora rugosa sp. nov., isolated from marine sediment.</title>
        <authorList>
            <person name="Carro L."/>
            <person name="Aysel V."/>
            <person name="Cetin D."/>
            <person name="Igual J.M."/>
            <person name="Klenk H.-P."/>
            <person name="Trujillo M.E."/>
            <person name="Sahin N."/>
        </authorList>
    </citation>
    <scope>NUCLEOTIDE SEQUENCE [LARGE SCALE GENOMIC DNA]</scope>
    <source>
        <strain evidence="3">S2904</strain>
    </source>
</reference>
<keyword evidence="1" id="KW-0812">Transmembrane</keyword>
<dbReference type="RefSeq" id="WP_109947150.1">
    <property type="nucleotide sequence ID" value="NZ_QGSV01000315.1"/>
</dbReference>
<accession>A0A317JUJ8</accession>
<comment type="caution">
    <text evidence="2">The sequence shown here is derived from an EMBL/GenBank/DDBJ whole genome shotgun (WGS) entry which is preliminary data.</text>
</comment>
<gene>
    <name evidence="2" type="ORF">DLJ46_25725</name>
</gene>
<dbReference type="EMBL" id="QGSV01000315">
    <property type="protein sequence ID" value="PWU44491.1"/>
    <property type="molecule type" value="Genomic_DNA"/>
</dbReference>
<keyword evidence="1" id="KW-1133">Transmembrane helix</keyword>
<feature type="transmembrane region" description="Helical" evidence="1">
    <location>
        <begin position="6"/>
        <end position="27"/>
    </location>
</feature>
<proteinExistence type="predicted"/>
<name>A0A317JUJ8_9ACTN</name>
<protein>
    <submittedName>
        <fullName evidence="2">Uncharacterized protein</fullName>
    </submittedName>
</protein>
<keyword evidence="1" id="KW-0472">Membrane</keyword>
<dbReference type="Proteomes" id="UP000245683">
    <property type="component" value="Unassembled WGS sequence"/>
</dbReference>
<evidence type="ECO:0000313" key="3">
    <source>
        <dbReference type="Proteomes" id="UP000245683"/>
    </source>
</evidence>
<dbReference type="AlphaFoldDB" id="A0A317JUJ8"/>
<dbReference type="OrthoDB" id="5195046at2"/>
<evidence type="ECO:0000256" key="1">
    <source>
        <dbReference type="SAM" id="Phobius"/>
    </source>
</evidence>
<organism evidence="2 3">
    <name type="scientific">Micromonospora globispora</name>
    <dbReference type="NCBI Taxonomy" id="1450148"/>
    <lineage>
        <taxon>Bacteria</taxon>
        <taxon>Bacillati</taxon>
        <taxon>Actinomycetota</taxon>
        <taxon>Actinomycetes</taxon>
        <taxon>Micromonosporales</taxon>
        <taxon>Micromonosporaceae</taxon>
        <taxon>Micromonospora</taxon>
    </lineage>
</organism>